<evidence type="ECO:0000313" key="4">
    <source>
        <dbReference type="EMBL" id="KAA0034158.1"/>
    </source>
</evidence>
<dbReference type="PANTHER" id="PTHR13068:SF31">
    <property type="entry name" value="TRANSCRIPTION TERMINATION FACTOR MTERF2, CHLOROPLASTIC-LIKE"/>
    <property type="match status" value="1"/>
</dbReference>
<evidence type="ECO:0000313" key="6">
    <source>
        <dbReference type="Proteomes" id="UP000321393"/>
    </source>
</evidence>
<reference evidence="6 7" key="1">
    <citation type="submission" date="2019-08" db="EMBL/GenBank/DDBJ databases">
        <title>Draft genome sequences of two oriental melons (Cucumis melo L. var makuwa).</title>
        <authorList>
            <person name="Kwon S.-Y."/>
        </authorList>
    </citation>
    <scope>NUCLEOTIDE SEQUENCE [LARGE SCALE GENOMIC DNA]</scope>
    <source>
        <strain evidence="7">cv. Chang Bougi</strain>
        <strain evidence="6">cv. SW 3</strain>
        <tissue evidence="4">Leaf</tissue>
    </source>
</reference>
<evidence type="ECO:0000313" key="5">
    <source>
        <dbReference type="EMBL" id="TYK15761.1"/>
    </source>
</evidence>
<dbReference type="SMART" id="SM00733">
    <property type="entry name" value="Mterf"/>
    <property type="match status" value="7"/>
</dbReference>
<protein>
    <submittedName>
        <fullName evidence="4">Transcription termination factor MTERF5</fullName>
    </submittedName>
</protein>
<dbReference type="GO" id="GO:0003676">
    <property type="term" value="F:nucleic acid binding"/>
    <property type="evidence" value="ECO:0007669"/>
    <property type="project" value="InterPro"/>
</dbReference>
<dbReference type="Proteomes" id="UP000321947">
    <property type="component" value="Unassembled WGS sequence"/>
</dbReference>
<dbReference type="Pfam" id="PF02536">
    <property type="entry name" value="mTERF"/>
    <property type="match status" value="1"/>
</dbReference>
<dbReference type="InterPro" id="IPR038538">
    <property type="entry name" value="MTERF_sf"/>
</dbReference>
<keyword evidence="3" id="KW-0809">Transit peptide</keyword>
<dbReference type="InterPro" id="IPR003690">
    <property type="entry name" value="MTERF"/>
</dbReference>
<proteinExistence type="inferred from homology"/>
<dbReference type="Gene3D" id="1.25.70.10">
    <property type="entry name" value="Transcription termination factor 3, mitochondrial"/>
    <property type="match status" value="1"/>
</dbReference>
<dbReference type="FunFam" id="1.25.70.10:FF:000001">
    <property type="entry name" value="Mitochondrial transcription termination factor-like"/>
    <property type="match status" value="1"/>
</dbReference>
<name>A0A5A7SU45_CUCMM</name>
<dbReference type="OrthoDB" id="637682at2759"/>
<dbReference type="EMBL" id="SSTD01008475">
    <property type="protein sequence ID" value="TYK15761.1"/>
    <property type="molecule type" value="Genomic_DNA"/>
</dbReference>
<dbReference type="Proteomes" id="UP000321393">
    <property type="component" value="Unassembled WGS sequence"/>
</dbReference>
<organism evidence="4 6">
    <name type="scientific">Cucumis melo var. makuwa</name>
    <name type="common">Oriental melon</name>
    <dbReference type="NCBI Taxonomy" id="1194695"/>
    <lineage>
        <taxon>Eukaryota</taxon>
        <taxon>Viridiplantae</taxon>
        <taxon>Streptophyta</taxon>
        <taxon>Embryophyta</taxon>
        <taxon>Tracheophyta</taxon>
        <taxon>Spermatophyta</taxon>
        <taxon>Magnoliopsida</taxon>
        <taxon>eudicotyledons</taxon>
        <taxon>Gunneridae</taxon>
        <taxon>Pentapetalae</taxon>
        <taxon>rosids</taxon>
        <taxon>fabids</taxon>
        <taxon>Cucurbitales</taxon>
        <taxon>Cucurbitaceae</taxon>
        <taxon>Benincaseae</taxon>
        <taxon>Cucumis</taxon>
    </lineage>
</organism>
<accession>A0A5A7SU45</accession>
<dbReference type="GO" id="GO:0006353">
    <property type="term" value="P:DNA-templated transcription termination"/>
    <property type="evidence" value="ECO:0007669"/>
    <property type="project" value="UniProtKB-KW"/>
</dbReference>
<comment type="caution">
    <text evidence="4">The sequence shown here is derived from an EMBL/GenBank/DDBJ whole genome shotgun (WGS) entry which is preliminary data.</text>
</comment>
<evidence type="ECO:0000256" key="2">
    <source>
        <dbReference type="ARBA" id="ARBA00022472"/>
    </source>
</evidence>
<evidence type="ECO:0000256" key="1">
    <source>
        <dbReference type="ARBA" id="ARBA00007692"/>
    </source>
</evidence>
<sequence length="373" mass="42091">MFKFSSTFLLHFIQKRFLNTVSTSTLPLASVSTIQFLTNSCGLSSGSPISRGRKLQFDEKNIQQYEAVIGFFKSHGFENSQIAKLVSRQPSILQSTVSTDLKPKFDFLQEIGIVGPLLPKVILSNPGILFKSVNSQLKPTFCLIKEMLESDEKVAAAICRASWILSANSKGTMRSNIDVLVSEGVPSTNIAKMIALNPRSIMRNVDRIIHAVKTVKELGVEPKDRTFVYAVSAVGSMSDSSWKKKINVMKSLGWSEKEIFTAFKKDPTFLTCSEEKMRDVADFCFNTAKLDPESVIIYPKFFQCSVDKRLKPRYKVFEVLKVKNLLKNKNIARWFIRGEREFVENNVVKHLDEIPNLMDIYRGNDASETKSVS</sequence>
<dbReference type="AlphaFoldDB" id="A0A5A7SU45"/>
<dbReference type="EMBL" id="SSTE01020484">
    <property type="protein sequence ID" value="KAA0034158.1"/>
    <property type="molecule type" value="Genomic_DNA"/>
</dbReference>
<gene>
    <name evidence="5" type="ORF">E5676_scaffold35G002650</name>
    <name evidence="4" type="ORF">E6C27_scaffold65G001490</name>
</gene>
<dbReference type="PANTHER" id="PTHR13068">
    <property type="entry name" value="CGI-12 PROTEIN-RELATED"/>
    <property type="match status" value="1"/>
</dbReference>
<keyword evidence="2" id="KW-0805">Transcription regulation</keyword>
<evidence type="ECO:0000256" key="3">
    <source>
        <dbReference type="ARBA" id="ARBA00022946"/>
    </source>
</evidence>
<keyword evidence="2" id="KW-0804">Transcription</keyword>
<evidence type="ECO:0000313" key="7">
    <source>
        <dbReference type="Proteomes" id="UP000321947"/>
    </source>
</evidence>
<keyword evidence="2" id="KW-0806">Transcription termination</keyword>
<comment type="similarity">
    <text evidence="1">Belongs to the mTERF family.</text>
</comment>